<dbReference type="InterPro" id="IPR000519">
    <property type="entry name" value="P_trefoil_dom"/>
</dbReference>
<protein>
    <recommendedName>
        <fullName evidence="3">P-type domain-containing protein</fullName>
    </recommendedName>
</protein>
<feature type="domain" description="P-type" evidence="3">
    <location>
        <begin position="17"/>
        <end position="67"/>
    </location>
</feature>
<proteinExistence type="predicted"/>
<dbReference type="InterPro" id="IPR044913">
    <property type="entry name" value="P_trefoil_dom_sf"/>
</dbReference>
<dbReference type="SUPFAM" id="SSF57492">
    <property type="entry name" value="Trefoil"/>
    <property type="match status" value="1"/>
</dbReference>
<organism evidence="4 5">
    <name type="scientific">Kryptolebias marmoratus</name>
    <name type="common">Mangrove killifish</name>
    <name type="synonym">Rivulus marmoratus</name>
    <dbReference type="NCBI Taxonomy" id="37003"/>
    <lineage>
        <taxon>Eukaryota</taxon>
        <taxon>Metazoa</taxon>
        <taxon>Chordata</taxon>
        <taxon>Craniata</taxon>
        <taxon>Vertebrata</taxon>
        <taxon>Euteleostomi</taxon>
        <taxon>Actinopterygii</taxon>
        <taxon>Neopterygii</taxon>
        <taxon>Teleostei</taxon>
        <taxon>Neoteleostei</taxon>
        <taxon>Acanthomorphata</taxon>
        <taxon>Ovalentaria</taxon>
        <taxon>Atherinomorphae</taxon>
        <taxon>Cyprinodontiformes</taxon>
        <taxon>Rivulidae</taxon>
        <taxon>Kryptolebias</taxon>
    </lineage>
</organism>
<dbReference type="AlphaFoldDB" id="A0A3Q3G2E8"/>
<evidence type="ECO:0000313" key="4">
    <source>
        <dbReference type="Ensembl" id="ENSKMAP00000018557.1"/>
    </source>
</evidence>
<evidence type="ECO:0000313" key="5">
    <source>
        <dbReference type="Proteomes" id="UP000264800"/>
    </source>
</evidence>
<dbReference type="PROSITE" id="PS51448">
    <property type="entry name" value="P_TREFOIL_2"/>
    <property type="match status" value="1"/>
</dbReference>
<evidence type="ECO:0000259" key="3">
    <source>
        <dbReference type="PROSITE" id="PS51448"/>
    </source>
</evidence>
<dbReference type="Gene3D" id="4.10.110.10">
    <property type="entry name" value="Spasmolytic Protein, domain 1"/>
    <property type="match status" value="1"/>
</dbReference>
<evidence type="ECO:0000256" key="1">
    <source>
        <dbReference type="ARBA" id="ARBA00023157"/>
    </source>
</evidence>
<dbReference type="Pfam" id="PF00088">
    <property type="entry name" value="Trefoil"/>
    <property type="match status" value="1"/>
</dbReference>
<dbReference type="SMART" id="SM00018">
    <property type="entry name" value="PD"/>
    <property type="match status" value="1"/>
</dbReference>
<comment type="caution">
    <text evidence="2">Lacks conserved residue(s) required for the propagation of feature annotation.</text>
</comment>
<keyword evidence="1 2" id="KW-1015">Disulfide bond</keyword>
<keyword evidence="5" id="KW-1185">Reference proteome</keyword>
<reference evidence="4" key="2">
    <citation type="submission" date="2025-09" db="UniProtKB">
        <authorList>
            <consortium name="Ensembl"/>
        </authorList>
    </citation>
    <scope>IDENTIFICATION</scope>
</reference>
<dbReference type="Proteomes" id="UP000264800">
    <property type="component" value="Unplaced"/>
</dbReference>
<sequence>DGAALLCLLHPPGKEGHTCAHVPPGLTDGQLLCPGDQNCGHQGISNESCDKLGCCYESHAATCYYRLNSKPNRVGISAKCYCKCFLKPRFLVL</sequence>
<accession>A0A3Q3G2E8</accession>
<feature type="disulfide bond" evidence="2">
    <location>
        <begin position="39"/>
        <end position="54"/>
    </location>
</feature>
<evidence type="ECO:0000256" key="2">
    <source>
        <dbReference type="PROSITE-ProRule" id="PRU00779"/>
    </source>
</evidence>
<dbReference type="Ensembl" id="ENSKMAT00000018816.1">
    <property type="protein sequence ID" value="ENSKMAP00000018557.1"/>
    <property type="gene ID" value="ENSKMAG00000013808.1"/>
</dbReference>
<reference evidence="4" key="1">
    <citation type="submission" date="2025-08" db="UniProtKB">
        <authorList>
            <consortium name="Ensembl"/>
        </authorList>
    </citation>
    <scope>IDENTIFICATION</scope>
</reference>
<name>A0A3Q3G2E8_KRYMA</name>